<dbReference type="Gene3D" id="3.40.50.261">
    <property type="entry name" value="Succinyl-CoA synthetase domains"/>
    <property type="match status" value="2"/>
</dbReference>
<keyword evidence="3" id="KW-0436">Ligase</keyword>
<dbReference type="OrthoDB" id="18103at2157"/>
<dbReference type="InterPro" id="IPR011761">
    <property type="entry name" value="ATP-grasp"/>
</dbReference>
<dbReference type="AlphaFoldDB" id="A0A7Z7AVS6"/>
<evidence type="ECO:0000256" key="2">
    <source>
        <dbReference type="ARBA" id="ARBA00012957"/>
    </source>
</evidence>
<dbReference type="SUPFAM" id="SSF52210">
    <property type="entry name" value="Succinyl-CoA synthetase domains"/>
    <property type="match status" value="2"/>
</dbReference>
<dbReference type="PANTHER" id="PTHR43334:SF1">
    <property type="entry name" value="3-HYDROXYPROPIONATE--COA LIGASE [ADP-FORMING]"/>
    <property type="match status" value="1"/>
</dbReference>
<dbReference type="Pfam" id="PF13380">
    <property type="entry name" value="CoA_binding_2"/>
    <property type="match status" value="1"/>
</dbReference>
<dbReference type="PROSITE" id="PS50975">
    <property type="entry name" value="ATP_GRASP"/>
    <property type="match status" value="1"/>
</dbReference>
<gene>
    <name evidence="8" type="ORF">SAMN04488589_1070</name>
</gene>
<feature type="domain" description="ATP-grasp" evidence="7">
    <location>
        <begin position="488"/>
        <end position="524"/>
    </location>
</feature>
<dbReference type="SUPFAM" id="SSF51735">
    <property type="entry name" value="NAD(P)-binding Rossmann-fold domains"/>
    <property type="match status" value="1"/>
</dbReference>
<dbReference type="Proteomes" id="UP000199259">
    <property type="component" value="Unassembled WGS sequence"/>
</dbReference>
<evidence type="ECO:0000256" key="1">
    <source>
        <dbReference type="ARBA" id="ARBA00001619"/>
    </source>
</evidence>
<dbReference type="InterPro" id="IPR013815">
    <property type="entry name" value="ATP_grasp_subdomain_1"/>
</dbReference>
<dbReference type="RefSeq" id="WP_091709363.1">
    <property type="nucleotide sequence ID" value="NZ_FNCA01000003.1"/>
</dbReference>
<reference evidence="8 9" key="1">
    <citation type="submission" date="2016-10" db="EMBL/GenBank/DDBJ databases">
        <authorList>
            <person name="Varghese N."/>
            <person name="Submissions S."/>
        </authorList>
    </citation>
    <scope>NUCLEOTIDE SEQUENCE [LARGE SCALE GENOMIC DNA]</scope>
    <source>
        <strain evidence="8 9">PL 12/M</strain>
    </source>
</reference>
<dbReference type="InterPro" id="IPR051538">
    <property type="entry name" value="Acyl-CoA_Synth/Transferase"/>
</dbReference>
<evidence type="ECO:0000313" key="8">
    <source>
        <dbReference type="EMBL" id="SDF66972.1"/>
    </source>
</evidence>
<dbReference type="SMART" id="SM00881">
    <property type="entry name" value="CoA_binding"/>
    <property type="match status" value="1"/>
</dbReference>
<dbReference type="Gene3D" id="3.30.1490.20">
    <property type="entry name" value="ATP-grasp fold, A domain"/>
    <property type="match status" value="1"/>
</dbReference>
<evidence type="ECO:0000256" key="3">
    <source>
        <dbReference type="ARBA" id="ARBA00022598"/>
    </source>
</evidence>
<evidence type="ECO:0000259" key="7">
    <source>
        <dbReference type="PROSITE" id="PS50975"/>
    </source>
</evidence>
<dbReference type="InterPro" id="IPR016102">
    <property type="entry name" value="Succinyl-CoA_synth-like"/>
</dbReference>
<dbReference type="InterPro" id="IPR036291">
    <property type="entry name" value="NAD(P)-bd_dom_sf"/>
</dbReference>
<dbReference type="GO" id="GO:0043758">
    <property type="term" value="F:acetate-CoA ligase (ADP-forming) activity"/>
    <property type="evidence" value="ECO:0007669"/>
    <property type="project" value="UniProtKB-EC"/>
</dbReference>
<proteinExistence type="predicted"/>
<evidence type="ECO:0000313" key="9">
    <source>
        <dbReference type="Proteomes" id="UP000199259"/>
    </source>
</evidence>
<dbReference type="FunFam" id="3.30.1490.20:FF:000020">
    <property type="entry name" value="Protein lysine acetyltransferase"/>
    <property type="match status" value="1"/>
</dbReference>
<dbReference type="Gene3D" id="3.30.470.20">
    <property type="entry name" value="ATP-grasp fold, B domain"/>
    <property type="match status" value="1"/>
</dbReference>
<dbReference type="Gene3D" id="3.40.50.720">
    <property type="entry name" value="NAD(P)-binding Rossmann-like Domain"/>
    <property type="match status" value="1"/>
</dbReference>
<dbReference type="GO" id="GO:0016740">
    <property type="term" value="F:transferase activity"/>
    <property type="evidence" value="ECO:0007669"/>
    <property type="project" value="UniProtKB-KW"/>
</dbReference>
<dbReference type="EC" id="6.2.1.13" evidence="2"/>
<accession>A0A7Z7AVS6</accession>
<evidence type="ECO:0000256" key="6">
    <source>
        <dbReference type="PROSITE-ProRule" id="PRU00409"/>
    </source>
</evidence>
<dbReference type="GO" id="GO:0046872">
    <property type="term" value="F:metal ion binding"/>
    <property type="evidence" value="ECO:0007669"/>
    <property type="project" value="InterPro"/>
</dbReference>
<keyword evidence="9" id="KW-1185">Reference proteome</keyword>
<name>A0A7Z7AVS6_9EURY</name>
<dbReference type="EMBL" id="FNCA01000003">
    <property type="protein sequence ID" value="SDF66972.1"/>
    <property type="molecule type" value="Genomic_DNA"/>
</dbReference>
<dbReference type="GO" id="GO:0005524">
    <property type="term" value="F:ATP binding"/>
    <property type="evidence" value="ECO:0007669"/>
    <property type="project" value="UniProtKB-UniRule"/>
</dbReference>
<dbReference type="InterPro" id="IPR043938">
    <property type="entry name" value="Ligase_CoA_dom"/>
</dbReference>
<organism evidence="8 9">
    <name type="scientific">Methanolobus vulcani</name>
    <dbReference type="NCBI Taxonomy" id="38026"/>
    <lineage>
        <taxon>Archaea</taxon>
        <taxon>Methanobacteriati</taxon>
        <taxon>Methanobacteriota</taxon>
        <taxon>Stenosarchaea group</taxon>
        <taxon>Methanomicrobia</taxon>
        <taxon>Methanosarcinales</taxon>
        <taxon>Methanosarcinaceae</taxon>
        <taxon>Methanolobus</taxon>
    </lineage>
</organism>
<keyword evidence="4 6" id="KW-0547">Nucleotide-binding</keyword>
<dbReference type="Pfam" id="PF13607">
    <property type="entry name" value="Succ_CoA_lig"/>
    <property type="match status" value="1"/>
</dbReference>
<evidence type="ECO:0000256" key="5">
    <source>
        <dbReference type="ARBA" id="ARBA00022840"/>
    </source>
</evidence>
<keyword evidence="8" id="KW-0808">Transferase</keyword>
<dbReference type="PANTHER" id="PTHR43334">
    <property type="entry name" value="ACETATE--COA LIGASE [ADP-FORMING]"/>
    <property type="match status" value="1"/>
</dbReference>
<sequence>MLEKMFNPDSVAVIGASRKEGKVGRAVLENLMQNSKLTIIPINPNVDEILGLPCYHNILDVPAETKVDLAIVVVPAKFVPGSIDECGRAGVGNVIVISAGFKEAGIEGARLERECIALCEKYGINLIGPNCLGIIDTASGLNASFAANMAYEGNIAMMSQSGAICTVTLDWAERIGVGFSKFISLGNKAVLAENDFLQLFETDSTTAVIAAYLEGVKDGPEFIKIAERVSRSKPIVIVKSGRTSVGSKAVSSHTGTLAGSDAAYNAAFKQGGVLRADSLEEMLDYSRAFSVCPLPEGRNIAIITNAGGLGILTADACYNSGLSIASFEEKTVERLREKLPPASNFYDPVDVLGDAGADLYEHALDVVMDDINVNGIIVLVSPQSMTDVPGIAEKVAAKIKDSKKPILCNFAGGSRIAAGEEILNKYGIPNYSSAERAVASMNALCNYYTIRNHKRGEPAEIKADKEYAQSFIDSASENKRRMHGLESMDILKAYDIPVVDARIAKTLPDAVKAAEDMGYPIVMKILSPDISHKSDVGGIRLNLKHADDVERAYNSMMSDVRHYMPDATITGVQLQKMISGGKEVIIGMDRDPQFGPLLMFGLGGTYVEFLKDVSFAVAPITEAEAKHMVSSIKTYPLIAGVRGEAASDIDSIVKTLLKVSQLVTDFPEILEFEINPLMVMPEGQGCVAMDIRFTLNLNE</sequence>
<dbReference type="InterPro" id="IPR003781">
    <property type="entry name" value="CoA-bd"/>
</dbReference>
<dbReference type="InterPro" id="IPR032875">
    <property type="entry name" value="Succ_CoA_lig_flav_dom"/>
</dbReference>
<dbReference type="Pfam" id="PF13549">
    <property type="entry name" value="ATP-grasp_5"/>
    <property type="match status" value="1"/>
</dbReference>
<comment type="caution">
    <text evidence="8">The sequence shown here is derived from an EMBL/GenBank/DDBJ whole genome shotgun (WGS) entry which is preliminary data.</text>
</comment>
<keyword evidence="5 6" id="KW-0067">ATP-binding</keyword>
<comment type="catalytic activity">
    <reaction evidence="1">
        <text>acetate + ATP + CoA = acetyl-CoA + ADP + phosphate</text>
        <dbReference type="Rhea" id="RHEA:15081"/>
        <dbReference type="ChEBI" id="CHEBI:30089"/>
        <dbReference type="ChEBI" id="CHEBI:30616"/>
        <dbReference type="ChEBI" id="CHEBI:43474"/>
        <dbReference type="ChEBI" id="CHEBI:57287"/>
        <dbReference type="ChEBI" id="CHEBI:57288"/>
        <dbReference type="ChEBI" id="CHEBI:456216"/>
        <dbReference type="EC" id="6.2.1.13"/>
    </reaction>
</comment>
<protein>
    <recommendedName>
        <fullName evidence="2">acetate--CoA ligase (ADP-forming)</fullName>
        <ecNumber evidence="2">6.2.1.13</ecNumber>
    </recommendedName>
</protein>
<dbReference type="SUPFAM" id="SSF56059">
    <property type="entry name" value="Glutathione synthetase ATP-binding domain-like"/>
    <property type="match status" value="1"/>
</dbReference>
<evidence type="ECO:0000256" key="4">
    <source>
        <dbReference type="ARBA" id="ARBA00022741"/>
    </source>
</evidence>
<dbReference type="Pfam" id="PF19045">
    <property type="entry name" value="Ligase_CoA_2"/>
    <property type="match status" value="1"/>
</dbReference>